<evidence type="ECO:0000256" key="1">
    <source>
        <dbReference type="SAM" id="Phobius"/>
    </source>
</evidence>
<feature type="transmembrane region" description="Helical" evidence="1">
    <location>
        <begin position="203"/>
        <end position="226"/>
    </location>
</feature>
<dbReference type="AlphaFoldDB" id="A0A6S7CBL0"/>
<sequence length="360" mass="40896">MNTAKKNDKRAINSVWDYLIFWAIDFLPSLGLPILFIVAIWIAPNSFWEPLALALQFFKISFDLSYIKSIGSIFLLAAAIVSYLRRKLFAYLDAEPQPSEQSRTLSLADKIENRFQKIDDQLEHLRNQTLNVTEADRQGLYKTASEKLTDQSIGHAISELEARAKENFSARMRDRTIRLQFSTTRQRLSAEIDALKRRGNANLFLGILITAAGVTTLVLTLTSSPIGVASAWDFFSHYFPRLTLVVLIELFAYFFLRLYKSNLDDVKYFQNELTNVEAKHVALQAVFFAEDKSLLAEIVKNLSNTERNHILKKGETTVELEKIRVESDKINSIIKETTSSLVSAFGRSEKRSPGTARSRG</sequence>
<keyword evidence="1" id="KW-0472">Membrane</keyword>
<keyword evidence="1" id="KW-1133">Transmembrane helix</keyword>
<name>A0A6S7CBL0_9BURK</name>
<keyword evidence="3" id="KW-1185">Reference proteome</keyword>
<accession>A0A6S7CBL0</accession>
<dbReference type="Proteomes" id="UP000494365">
    <property type="component" value="Unassembled WGS sequence"/>
</dbReference>
<gene>
    <name evidence="2" type="ORF">LMG28614_06203</name>
</gene>
<reference evidence="2 3" key="1">
    <citation type="submission" date="2020-04" db="EMBL/GenBank/DDBJ databases">
        <authorList>
            <person name="De Canck E."/>
        </authorList>
    </citation>
    <scope>NUCLEOTIDE SEQUENCE [LARGE SCALE GENOMIC DNA]</scope>
    <source>
        <strain evidence="2 3">LMG 28614</strain>
    </source>
</reference>
<feature type="transmembrane region" description="Helical" evidence="1">
    <location>
        <begin position="64"/>
        <end position="84"/>
    </location>
</feature>
<keyword evidence="1" id="KW-0812">Transmembrane</keyword>
<protein>
    <submittedName>
        <fullName evidence="2">Uncharacterized protein</fullName>
    </submittedName>
</protein>
<feature type="transmembrane region" description="Helical" evidence="1">
    <location>
        <begin position="20"/>
        <end position="44"/>
    </location>
</feature>
<organism evidence="2 3">
    <name type="scientific">Paraburkholderia ultramafica</name>
    <dbReference type="NCBI Taxonomy" id="1544867"/>
    <lineage>
        <taxon>Bacteria</taxon>
        <taxon>Pseudomonadati</taxon>
        <taxon>Pseudomonadota</taxon>
        <taxon>Betaproteobacteria</taxon>
        <taxon>Burkholderiales</taxon>
        <taxon>Burkholderiaceae</taxon>
        <taxon>Paraburkholderia</taxon>
    </lineage>
</organism>
<dbReference type="EMBL" id="CADIKK010000041">
    <property type="protein sequence ID" value="CAB3805416.1"/>
    <property type="molecule type" value="Genomic_DNA"/>
</dbReference>
<feature type="transmembrane region" description="Helical" evidence="1">
    <location>
        <begin position="238"/>
        <end position="259"/>
    </location>
</feature>
<evidence type="ECO:0000313" key="3">
    <source>
        <dbReference type="Proteomes" id="UP000494365"/>
    </source>
</evidence>
<evidence type="ECO:0000313" key="2">
    <source>
        <dbReference type="EMBL" id="CAB3805416.1"/>
    </source>
</evidence>
<proteinExistence type="predicted"/>
<dbReference type="RefSeq" id="WP_175153143.1">
    <property type="nucleotide sequence ID" value="NZ_CADIKK010000041.1"/>
</dbReference>